<dbReference type="InterPro" id="IPR025883">
    <property type="entry name" value="Cadherin-like_domain"/>
</dbReference>
<dbReference type="AlphaFoldDB" id="A0A1D1UZ99"/>
<dbReference type="Pfam" id="PF12733">
    <property type="entry name" value="Cadherin-like"/>
    <property type="match status" value="1"/>
</dbReference>
<dbReference type="PANTHER" id="PTHR14776">
    <property type="entry name" value="CADHERIN-LIKE AND PC-ESTERASE DOMAIN-CONTAINING PROTEIN 1"/>
    <property type="match status" value="1"/>
</dbReference>
<feature type="domain" description="NXPE C-terminal" evidence="2">
    <location>
        <begin position="775"/>
        <end position="883"/>
    </location>
</feature>
<reference evidence="3 4" key="1">
    <citation type="journal article" date="2016" name="Nat. Commun.">
        <title>Extremotolerant tardigrade genome and improved radiotolerance of human cultured cells by tardigrade-unique protein.</title>
        <authorList>
            <person name="Hashimoto T."/>
            <person name="Horikawa D.D."/>
            <person name="Saito Y."/>
            <person name="Kuwahara H."/>
            <person name="Kozuka-Hata H."/>
            <person name="Shin-I T."/>
            <person name="Minakuchi Y."/>
            <person name="Ohishi K."/>
            <person name="Motoyama A."/>
            <person name="Aizu T."/>
            <person name="Enomoto A."/>
            <person name="Kondo K."/>
            <person name="Tanaka S."/>
            <person name="Hara Y."/>
            <person name="Koshikawa S."/>
            <person name="Sagara H."/>
            <person name="Miura T."/>
            <person name="Yokobori S."/>
            <person name="Miyagawa K."/>
            <person name="Suzuki Y."/>
            <person name="Kubo T."/>
            <person name="Oyama M."/>
            <person name="Kohara Y."/>
            <person name="Fujiyama A."/>
            <person name="Arakawa K."/>
            <person name="Katayama T."/>
            <person name="Toyoda A."/>
            <person name="Kunieda T."/>
        </authorList>
    </citation>
    <scope>NUCLEOTIDE SEQUENCE [LARGE SCALE GENOMIC DNA]</scope>
    <source>
        <strain evidence="3 4">YOKOZUNA-1</strain>
    </source>
</reference>
<proteinExistence type="predicted"/>
<evidence type="ECO:0000313" key="3">
    <source>
        <dbReference type="EMBL" id="GAU93002.1"/>
    </source>
</evidence>
<keyword evidence="4" id="KW-1185">Reference proteome</keyword>
<protein>
    <submittedName>
        <fullName evidence="3">Uncharacterized protein</fullName>
    </submittedName>
</protein>
<evidence type="ECO:0000259" key="1">
    <source>
        <dbReference type="Pfam" id="PF12733"/>
    </source>
</evidence>
<evidence type="ECO:0000259" key="2">
    <source>
        <dbReference type="Pfam" id="PF24536"/>
    </source>
</evidence>
<gene>
    <name evidence="3" type="primary">RvY_05004-1</name>
    <name evidence="3" type="synonym">RvY_05004.1</name>
    <name evidence="3" type="ORF">RvY_05004</name>
</gene>
<comment type="caution">
    <text evidence="3">The sequence shown here is derived from an EMBL/GenBank/DDBJ whole genome shotgun (WGS) entry which is preliminary data.</text>
</comment>
<dbReference type="EMBL" id="BDGG01000002">
    <property type="protein sequence ID" value="GAU93002.1"/>
    <property type="molecule type" value="Genomic_DNA"/>
</dbReference>
<dbReference type="Pfam" id="PF24536">
    <property type="entry name" value="NXPE4_C"/>
    <property type="match status" value="1"/>
</dbReference>
<organism evidence="3 4">
    <name type="scientific">Ramazzottius varieornatus</name>
    <name type="common">Water bear</name>
    <name type="synonym">Tardigrade</name>
    <dbReference type="NCBI Taxonomy" id="947166"/>
    <lineage>
        <taxon>Eukaryota</taxon>
        <taxon>Metazoa</taxon>
        <taxon>Ecdysozoa</taxon>
        <taxon>Tardigrada</taxon>
        <taxon>Eutardigrada</taxon>
        <taxon>Parachela</taxon>
        <taxon>Hypsibioidea</taxon>
        <taxon>Ramazzottiidae</taxon>
        <taxon>Ramazzottius</taxon>
    </lineage>
</organism>
<feature type="domain" description="Cadherin-like beta-sandwich-like" evidence="1">
    <location>
        <begin position="583"/>
        <end position="673"/>
    </location>
</feature>
<dbReference type="PANTHER" id="PTHR14776:SF1">
    <property type="entry name" value="CADHERIN-LIKE AND PC-ESTERASE DOMAIN-CONTAINING PROTEIN 1"/>
    <property type="match status" value="1"/>
</dbReference>
<dbReference type="InterPro" id="IPR057106">
    <property type="entry name" value="NXPE4_C"/>
</dbReference>
<evidence type="ECO:0000313" key="4">
    <source>
        <dbReference type="Proteomes" id="UP000186922"/>
    </source>
</evidence>
<dbReference type="OrthoDB" id="2016263at2759"/>
<name>A0A1D1UZ99_RAMVA</name>
<accession>A0A1D1UZ99</accession>
<dbReference type="Proteomes" id="UP000186922">
    <property type="component" value="Unassembled WGS sequence"/>
</dbReference>
<sequence length="1009" mass="113179">MYEKHREMIPASNLPRKKMLGTVRNLLPLWVRRDRMGLKLAFISLFFAACFLSKYPQELDDAWNSFRDYGEISVEQNSVGANAAKWNNCRNMRIFSQSTPNRRRLQSLKRKIKEIFKSLQDTGVKPNEKGPADMAAVISGVWQNIYSTSDPLVESYRKALRALGYVVRLRTDGKRWPPHVSPPLPSTNWTDIDTLDQPFAVNLCLQGRCLEKNVRRQTQTSATLKISNFIDGMTPALDHINSIETCNIGAKTAIFRCFDREETVKNPERSSSGERELWAVVQEGVATFVTVPTWNSTLFWKELQKAENLSAKVFIKPPFLVLERPVRISLFVVALKSPATLIFLHQEGVVRIGGFTEYGNQQNFEAELVWSLAQFQKYLQETTQSPPYALWDNLQRAISDAFRNVTVRDGNSMEDATSYQVLEAVIHLTSGLEAAVVSVADHSSLSGSAVPAKVLQSTLRLLLDRSPLDEESGDISAGQLAYGLVSLEDFQGLSLDDEDLRRAAGTVPLQVKAARYGFHTLPTIQQSVHGKALYDTDFRSCWEMGNAIDTDTLNTIDDAPKQPSPVPNRDCQYDSIFRSLVTSVRISPIFMLEPPFHPLISSYQIHVPFNTMSVKMDIVPADCSTDVVLAGDNSSAKQATYTVGIGENIISINVVKLSPAFDVLRTYVFTIFREGREVSVAKIDLDKTPHWSCSWRQSCSLRLYPIGACGLEEEAGADDTRNSSVYLRTTSPGDRWVLPCLKNCRNESACDWSQAKWKTSSFAVADPGNQEGMDEVATQNCLQGKKIIFLGDSTNRGIMTELIQRANGTLWVDEKTHSVKTYELNFGSDRNSNMTFGYYPQFWLPTRKRPSLTKTLHQVLQSIGTVEPNKTVFVVGGLQFLRPSHLVELKKALARKGLEESKVLIKSFGSGFFLPAPGVKHVEKGQIQQLRQINDELCRQSKELGFRVVDTFAMTASRFDEFHRGKCSCHFHSVKPNPVNSITGQKTFTVQGPINAQYSQMVLYEICSV</sequence>
<dbReference type="STRING" id="947166.A0A1D1UZ99"/>